<proteinExistence type="predicted"/>
<evidence type="ECO:0000313" key="2">
    <source>
        <dbReference type="WBParaSite" id="RSKR_0000633500.1"/>
    </source>
</evidence>
<reference evidence="2" key="1">
    <citation type="submission" date="2016-11" db="UniProtKB">
        <authorList>
            <consortium name="WormBaseParasite"/>
        </authorList>
    </citation>
    <scope>IDENTIFICATION</scope>
    <source>
        <strain evidence="2">KR3021</strain>
    </source>
</reference>
<sequence>MSNEDFTLAPNVSVNQSTRLYIPDFEYGNTYKIRGSLKLDHPATREPITKCDCNEEYLSPSKTKFSMVFLDAYKSYGDDPDALKQCFLPDCSMKFDKMKANADNIQFEIFDTENRGYGVRSKRDIEMGEYISEYISEVFDIADSSIDSLYKFCVPAGQKEIVYDAANYGNVSRFINHSCEPNCISLNITSCPDFYVRGNQIYQIGFFAGCPDPSMFVNRHFEDSLQRFQKQELRLQSIHCNRKQQFVLSFSKYP</sequence>
<evidence type="ECO:0000313" key="1">
    <source>
        <dbReference type="Proteomes" id="UP000095286"/>
    </source>
</evidence>
<protein>
    <submittedName>
        <fullName evidence="2">SET domain-containing protein</fullName>
    </submittedName>
</protein>
<dbReference type="WBParaSite" id="RSKR_0000633500.1">
    <property type="protein sequence ID" value="RSKR_0000633500.1"/>
    <property type="gene ID" value="RSKR_0000633500"/>
</dbReference>
<name>A0AC35U146_9BILA</name>
<accession>A0AC35U146</accession>
<dbReference type="Proteomes" id="UP000095286">
    <property type="component" value="Unplaced"/>
</dbReference>
<organism evidence="1 2">
    <name type="scientific">Rhabditophanes sp. KR3021</name>
    <dbReference type="NCBI Taxonomy" id="114890"/>
    <lineage>
        <taxon>Eukaryota</taxon>
        <taxon>Metazoa</taxon>
        <taxon>Ecdysozoa</taxon>
        <taxon>Nematoda</taxon>
        <taxon>Chromadorea</taxon>
        <taxon>Rhabditida</taxon>
        <taxon>Tylenchina</taxon>
        <taxon>Panagrolaimomorpha</taxon>
        <taxon>Strongyloidoidea</taxon>
        <taxon>Alloionematidae</taxon>
        <taxon>Rhabditophanes</taxon>
    </lineage>
</organism>